<name>A0ABQ1IJB0_9PROT</name>
<evidence type="ECO:0000313" key="12">
    <source>
        <dbReference type="Proteomes" id="UP000603352"/>
    </source>
</evidence>
<feature type="domain" description="T-SNARE coiled-coil homology" evidence="9">
    <location>
        <begin position="619"/>
        <end position="668"/>
    </location>
</feature>
<dbReference type="SMART" id="SM00304">
    <property type="entry name" value="HAMP"/>
    <property type="match status" value="1"/>
</dbReference>
<dbReference type="Gene3D" id="1.10.287.950">
    <property type="entry name" value="Methyl-accepting chemotaxis protein"/>
    <property type="match status" value="1"/>
</dbReference>
<dbReference type="RefSeq" id="WP_229708034.1">
    <property type="nucleotide sequence ID" value="NZ_BMDZ01000025.1"/>
</dbReference>
<evidence type="ECO:0000259" key="8">
    <source>
        <dbReference type="PROSITE" id="PS50111"/>
    </source>
</evidence>
<keyword evidence="2" id="KW-1003">Cell membrane</keyword>
<dbReference type="SMART" id="SM00283">
    <property type="entry name" value="MA"/>
    <property type="match status" value="1"/>
</dbReference>
<gene>
    <name evidence="11" type="ORF">GCM10011505_24100</name>
</gene>
<dbReference type="SUPFAM" id="SSF58104">
    <property type="entry name" value="Methyl-accepting chemotaxis protein (MCP) signaling domain"/>
    <property type="match status" value="1"/>
</dbReference>
<dbReference type="PROSITE" id="PS50885">
    <property type="entry name" value="HAMP"/>
    <property type="match status" value="1"/>
</dbReference>
<evidence type="ECO:0000256" key="6">
    <source>
        <dbReference type="SAM" id="MobiDB-lite"/>
    </source>
</evidence>
<keyword evidence="7" id="KW-1133">Transmembrane helix</keyword>
<comment type="similarity">
    <text evidence="4">Belongs to the methyl-accepting chemotaxis (MCP) protein family.</text>
</comment>
<dbReference type="PANTHER" id="PTHR32089">
    <property type="entry name" value="METHYL-ACCEPTING CHEMOTAXIS PROTEIN MCPB"/>
    <property type="match status" value="1"/>
</dbReference>
<organism evidence="11 12">
    <name type="scientific">Tistrella bauzanensis</name>
    <dbReference type="NCBI Taxonomy" id="657419"/>
    <lineage>
        <taxon>Bacteria</taxon>
        <taxon>Pseudomonadati</taxon>
        <taxon>Pseudomonadota</taxon>
        <taxon>Alphaproteobacteria</taxon>
        <taxon>Geminicoccales</taxon>
        <taxon>Geminicoccaceae</taxon>
        <taxon>Tistrella</taxon>
    </lineage>
</organism>
<dbReference type="CDD" id="cd18774">
    <property type="entry name" value="PDC2_HK_sensor"/>
    <property type="match status" value="1"/>
</dbReference>
<evidence type="ECO:0000259" key="10">
    <source>
        <dbReference type="PROSITE" id="PS50885"/>
    </source>
</evidence>
<dbReference type="CDD" id="cd06225">
    <property type="entry name" value="HAMP"/>
    <property type="match status" value="1"/>
</dbReference>
<dbReference type="EMBL" id="BMDZ01000025">
    <property type="protein sequence ID" value="GGB41851.1"/>
    <property type="molecule type" value="Genomic_DNA"/>
</dbReference>
<keyword evidence="7" id="KW-0472">Membrane</keyword>
<evidence type="ECO:0000256" key="5">
    <source>
        <dbReference type="PROSITE-ProRule" id="PRU00284"/>
    </source>
</evidence>
<keyword evidence="7" id="KW-0812">Transmembrane</keyword>
<dbReference type="InterPro" id="IPR000727">
    <property type="entry name" value="T_SNARE_dom"/>
</dbReference>
<keyword evidence="3 5" id="KW-0807">Transducer</keyword>
<feature type="domain" description="HAMP" evidence="10">
    <location>
        <begin position="377"/>
        <end position="429"/>
    </location>
</feature>
<evidence type="ECO:0000256" key="3">
    <source>
        <dbReference type="ARBA" id="ARBA00023224"/>
    </source>
</evidence>
<evidence type="ECO:0000256" key="2">
    <source>
        <dbReference type="ARBA" id="ARBA00022519"/>
    </source>
</evidence>
<proteinExistence type="inferred from homology"/>
<comment type="subcellular location">
    <subcellularLocation>
        <location evidence="1">Cell inner membrane</location>
        <topology evidence="1">Multi-pass membrane protein</topology>
    </subcellularLocation>
</comment>
<accession>A0ABQ1IJB0</accession>
<keyword evidence="12" id="KW-1185">Reference proteome</keyword>
<evidence type="ECO:0000256" key="1">
    <source>
        <dbReference type="ARBA" id="ARBA00004429"/>
    </source>
</evidence>
<dbReference type="Pfam" id="PF00672">
    <property type="entry name" value="HAMP"/>
    <property type="match status" value="1"/>
</dbReference>
<dbReference type="PANTHER" id="PTHR32089:SF112">
    <property type="entry name" value="LYSOZYME-LIKE PROTEIN-RELATED"/>
    <property type="match status" value="1"/>
</dbReference>
<feature type="compositionally biased region" description="Low complexity" evidence="6">
    <location>
        <begin position="479"/>
        <end position="499"/>
    </location>
</feature>
<dbReference type="Gene3D" id="6.10.340.10">
    <property type="match status" value="1"/>
</dbReference>
<dbReference type="Pfam" id="PF00015">
    <property type="entry name" value="MCPsignal"/>
    <property type="match status" value="1"/>
</dbReference>
<dbReference type="Pfam" id="PF22673">
    <property type="entry name" value="MCP-like_PDC_1"/>
    <property type="match status" value="1"/>
</dbReference>
<dbReference type="InterPro" id="IPR003660">
    <property type="entry name" value="HAMP_dom"/>
</dbReference>
<dbReference type="Proteomes" id="UP000603352">
    <property type="component" value="Unassembled WGS sequence"/>
</dbReference>
<feature type="domain" description="Methyl-accepting transducer" evidence="8">
    <location>
        <begin position="467"/>
        <end position="668"/>
    </location>
</feature>
<feature type="transmembrane region" description="Helical" evidence="7">
    <location>
        <begin position="355"/>
        <end position="376"/>
    </location>
</feature>
<dbReference type="PROSITE" id="PS50192">
    <property type="entry name" value="T_SNARE"/>
    <property type="match status" value="1"/>
</dbReference>
<dbReference type="InterPro" id="IPR004089">
    <property type="entry name" value="MCPsignal_dom"/>
</dbReference>
<keyword evidence="2" id="KW-0997">Cell inner membrane</keyword>
<dbReference type="CDD" id="cd12913">
    <property type="entry name" value="PDC1_MCP_like"/>
    <property type="match status" value="1"/>
</dbReference>
<evidence type="ECO:0000256" key="7">
    <source>
        <dbReference type="SAM" id="Phobius"/>
    </source>
</evidence>
<feature type="region of interest" description="Disordered" evidence="6">
    <location>
        <begin position="474"/>
        <end position="499"/>
    </location>
</feature>
<evidence type="ECO:0000313" key="11">
    <source>
        <dbReference type="EMBL" id="GGB41851.1"/>
    </source>
</evidence>
<sequence>MTSIQAKIAVAAGGCLGGTVAALIGLNLVSAQGTFDFVTSEVLAIVDSQAKDILLNRAATEARFIRSELDVATNAAQTMAESFAVLAGSSDSATPLPERRAQFNAVLRNVLDHYTAFNGTYSAWEPDALDGNDRAFIGAQAMGSDATGRFLPYWTRGQDGRIAIQPLVEYDSDAAHPNGLMKGGWYIKPKATGKPSLLGPLPYVVQGRQIFLATMSAPIMIDGTFRGVAGSDFDLAFVQDLAETVDASIFDGAGTVTIVSDTGLIIADSAAPEMIGRPADDAALHWDEQVDHIRAGKAVVDDDPANDEVQVFSPIRLAAVDTPWSVVISVPRTVLLAEVDQLGATLETRSFNATMLALGAGLVIALAAVGLIALAARGIARPVRACAGFADGIAAGDFEQVLSVEQADEVGGLANALRRMRDDLKRSIIQRQDDQRQAEIDRRHALITMADSFETSVGGLMHGVTSAATEMQSTAQSMAATADETSRRSTAAASASEQATQNMQTVAAATEELSAAIREIGSRVSESTRIVGDAVHQADETGQRMQGLSDAAQKIGDVVGLINDIANQTNLLALNATIEAARAGDAGKGFAVVAAEVKALAVQTANATEEITGQVRAIQDATHSSAQAIAEIGGTINRVNDISTAIASAVQQQGAATQEISRNVQEAT</sequence>
<dbReference type="PROSITE" id="PS50111">
    <property type="entry name" value="CHEMOTAXIS_TRANSDUC_2"/>
    <property type="match status" value="1"/>
</dbReference>
<comment type="caution">
    <text evidence="11">The sequence shown here is derived from an EMBL/GenBank/DDBJ whole genome shotgun (WGS) entry which is preliminary data.</text>
</comment>
<dbReference type="Gene3D" id="3.30.450.20">
    <property type="entry name" value="PAS domain"/>
    <property type="match status" value="2"/>
</dbReference>
<reference evidence="12" key="1">
    <citation type="journal article" date="2019" name="Int. J. Syst. Evol. Microbiol.">
        <title>The Global Catalogue of Microorganisms (GCM) 10K type strain sequencing project: providing services to taxonomists for standard genome sequencing and annotation.</title>
        <authorList>
            <consortium name="The Broad Institute Genomics Platform"/>
            <consortium name="The Broad Institute Genome Sequencing Center for Infectious Disease"/>
            <person name="Wu L."/>
            <person name="Ma J."/>
        </authorList>
    </citation>
    <scope>NUCLEOTIDE SEQUENCE [LARGE SCALE GENOMIC DNA]</scope>
    <source>
        <strain evidence="12">CGMCC 1.10188</strain>
    </source>
</reference>
<protein>
    <submittedName>
        <fullName evidence="11">Chemotaxis protein</fullName>
    </submittedName>
</protein>
<evidence type="ECO:0000256" key="4">
    <source>
        <dbReference type="ARBA" id="ARBA00029447"/>
    </source>
</evidence>
<evidence type="ECO:0000259" key="9">
    <source>
        <dbReference type="PROSITE" id="PS50192"/>
    </source>
</evidence>